<protein>
    <submittedName>
        <fullName evidence="1">Uncharacterized protein</fullName>
    </submittedName>
</protein>
<dbReference type="EMBL" id="CAJNOW010017223">
    <property type="protein sequence ID" value="CAF1655974.1"/>
    <property type="molecule type" value="Genomic_DNA"/>
</dbReference>
<organism evidence="1 2">
    <name type="scientific">Rotaria magnacalcarata</name>
    <dbReference type="NCBI Taxonomy" id="392030"/>
    <lineage>
        <taxon>Eukaryota</taxon>
        <taxon>Metazoa</taxon>
        <taxon>Spiralia</taxon>
        <taxon>Gnathifera</taxon>
        <taxon>Rotifera</taxon>
        <taxon>Eurotatoria</taxon>
        <taxon>Bdelloidea</taxon>
        <taxon>Philodinida</taxon>
        <taxon>Philodinidae</taxon>
        <taxon>Rotaria</taxon>
    </lineage>
</organism>
<dbReference type="Proteomes" id="UP000663834">
    <property type="component" value="Unassembled WGS sequence"/>
</dbReference>
<evidence type="ECO:0000313" key="1">
    <source>
        <dbReference type="EMBL" id="CAF1655974.1"/>
    </source>
</evidence>
<dbReference type="AlphaFoldDB" id="A0A816F4L1"/>
<reference evidence="1" key="1">
    <citation type="submission" date="2021-02" db="EMBL/GenBank/DDBJ databases">
        <authorList>
            <person name="Nowell W R."/>
        </authorList>
    </citation>
    <scope>NUCLEOTIDE SEQUENCE</scope>
</reference>
<sequence>MTSNWPLVTRFFPNIKSLELVQEDHSKMIPPHSILSYLNKSMFLSKIRKLILPYPCHFDDTLLRSLLQQINLNCLSLYLQNNNSLPETVQIVLDRCQFLYSLLVLTNDPVSMLIHVQLCELIQQRSQASDIIIIIIIIIIHNEKSNF</sequence>
<proteinExistence type="predicted"/>
<comment type="caution">
    <text evidence="1">The sequence shown here is derived from an EMBL/GenBank/DDBJ whole genome shotgun (WGS) entry which is preliminary data.</text>
</comment>
<gene>
    <name evidence="1" type="ORF">KQP761_LOCUS30992</name>
</gene>
<accession>A0A816F4L1</accession>
<evidence type="ECO:0000313" key="2">
    <source>
        <dbReference type="Proteomes" id="UP000663834"/>
    </source>
</evidence>
<name>A0A816F4L1_9BILA</name>